<organism evidence="2 3">
    <name type="scientific">Pseudogymnoascus verrucosus</name>
    <dbReference type="NCBI Taxonomy" id="342668"/>
    <lineage>
        <taxon>Eukaryota</taxon>
        <taxon>Fungi</taxon>
        <taxon>Dikarya</taxon>
        <taxon>Ascomycota</taxon>
        <taxon>Pezizomycotina</taxon>
        <taxon>Leotiomycetes</taxon>
        <taxon>Thelebolales</taxon>
        <taxon>Thelebolaceae</taxon>
        <taxon>Pseudogymnoascus</taxon>
    </lineage>
</organism>
<evidence type="ECO:0000313" key="2">
    <source>
        <dbReference type="EMBL" id="OBU00504.2"/>
    </source>
</evidence>
<dbReference type="AlphaFoldDB" id="A0A1B8GXE3"/>
<evidence type="ECO:0000313" key="3">
    <source>
        <dbReference type="Proteomes" id="UP000091956"/>
    </source>
</evidence>
<gene>
    <name evidence="2" type="ORF">VE01_01372</name>
</gene>
<proteinExistence type="predicted"/>
<feature type="region of interest" description="Disordered" evidence="1">
    <location>
        <begin position="577"/>
        <end position="603"/>
    </location>
</feature>
<dbReference type="EMBL" id="KV460209">
    <property type="protein sequence ID" value="OBU00504.2"/>
    <property type="molecule type" value="Genomic_DNA"/>
</dbReference>
<feature type="compositionally biased region" description="Acidic residues" evidence="1">
    <location>
        <begin position="71"/>
        <end position="80"/>
    </location>
</feature>
<dbReference type="RefSeq" id="XP_059320039.1">
    <property type="nucleotide sequence ID" value="XM_059463352.1"/>
</dbReference>
<feature type="region of interest" description="Disordered" evidence="1">
    <location>
        <begin position="626"/>
        <end position="645"/>
    </location>
</feature>
<dbReference type="GeneID" id="28834758"/>
<protein>
    <submittedName>
        <fullName evidence="2">Uncharacterized protein</fullName>
    </submittedName>
</protein>
<feature type="region of interest" description="Disordered" evidence="1">
    <location>
        <begin position="362"/>
        <end position="389"/>
    </location>
</feature>
<feature type="region of interest" description="Disordered" evidence="1">
    <location>
        <begin position="59"/>
        <end position="82"/>
    </location>
</feature>
<reference evidence="3" key="2">
    <citation type="journal article" date="2018" name="Nat. Commun.">
        <title>Extreme sensitivity to ultraviolet light in the fungal pathogen causing white-nose syndrome of bats.</title>
        <authorList>
            <person name="Palmer J.M."/>
            <person name="Drees K.P."/>
            <person name="Foster J.T."/>
            <person name="Lindner D.L."/>
        </authorList>
    </citation>
    <scope>NUCLEOTIDE SEQUENCE [LARGE SCALE GENOMIC DNA]</scope>
    <source>
        <strain evidence="3">UAMH 10579</strain>
    </source>
</reference>
<dbReference type="Proteomes" id="UP000091956">
    <property type="component" value="Unassembled WGS sequence"/>
</dbReference>
<feature type="compositionally biased region" description="Polar residues" evidence="1">
    <location>
        <begin position="477"/>
        <end position="497"/>
    </location>
</feature>
<feature type="compositionally biased region" description="Polar residues" evidence="1">
    <location>
        <begin position="59"/>
        <end position="68"/>
    </location>
</feature>
<feature type="compositionally biased region" description="Polar residues" evidence="1">
    <location>
        <begin position="515"/>
        <end position="529"/>
    </location>
</feature>
<keyword evidence="3" id="KW-1185">Reference proteome</keyword>
<sequence length="645" mass="71104">MHHRRHRSIAMLVKDLEANDREVATRATRTKTKNAKTTPGMGHDEYIRQGGMSKTVNENVENLDPTRSVNDEEPDDDDAYDDHIFGKGETEPFISMSNSTTHIPTPSTPKPCSSISSFSYESSPVISAKKKDLKKARRTARLTNNNAQSIVSNDFLEFIAEALHGVKIMDIGRAVFEEEGEDIGANQFKNEDLMRENLGFQTFTRNSSNVRHIKDRWRKLGPGGKAQELAGPPPTAPGFPNPKFVNINESTRFDVNFFARLGVKYESKGDTSRARGEIVLKLANKILEDMTIIGREEYETQIREAGFWRFVSRPAAENLQEGHQNFSWATGEYRKRRRPGMLFEGNAETGLGINAAGGPGFGAGDGRGQVIRNNENDSSDDSVPNTPSLVGSAFETQAEEKETPQIKTPIILKFTNFDTGKKEVLWTATPSKVLSSPKILPSVEPKALSTPKASSQPKLLSPPDVLFSPKPSIHSKVPSTTETPFSPKVSSTPNTFLSPEVPSTPKALLPPKVSPSPQTLAPPSAWSSLKQKKMRPTTAVVSPGNQKHADAINSFRLVKIEKKHVAVQLKHESPCKLCRGQSAPPSERAQLEADEDNSHDDEDVWEVVRPSLLNVRAKNPYDLLSIVEEGSDTEDSSSEEDSDTN</sequence>
<feature type="compositionally biased region" description="Acidic residues" evidence="1">
    <location>
        <begin position="592"/>
        <end position="603"/>
    </location>
</feature>
<accession>A0A1B8GXE3</accession>
<feature type="region of interest" description="Disordered" evidence="1">
    <location>
        <begin position="443"/>
        <end position="545"/>
    </location>
</feature>
<feature type="compositionally biased region" description="Acidic residues" evidence="1">
    <location>
        <begin position="629"/>
        <end position="645"/>
    </location>
</feature>
<name>A0A1B8GXE3_9PEZI</name>
<reference evidence="2 3" key="1">
    <citation type="submission" date="2016-03" db="EMBL/GenBank/DDBJ databases">
        <title>Comparative genomics of Pseudogymnoascus destructans, the fungus causing white-nose syndrome of bats.</title>
        <authorList>
            <person name="Palmer J.M."/>
            <person name="Drees K.P."/>
            <person name="Foster J.T."/>
            <person name="Lindner D.L."/>
        </authorList>
    </citation>
    <scope>NUCLEOTIDE SEQUENCE [LARGE SCALE GENOMIC DNA]</scope>
    <source>
        <strain evidence="2 3">UAMH 10579</strain>
    </source>
</reference>
<dbReference type="STRING" id="342668.A0A1B8GXE3"/>
<evidence type="ECO:0000256" key="1">
    <source>
        <dbReference type="SAM" id="MobiDB-lite"/>
    </source>
</evidence>